<dbReference type="EMBL" id="CM023487">
    <property type="protein sequence ID" value="KAH6925521.1"/>
    <property type="molecule type" value="Genomic_DNA"/>
</dbReference>
<evidence type="ECO:0000313" key="1">
    <source>
        <dbReference type="EMBL" id="KAH6925521.1"/>
    </source>
</evidence>
<gene>
    <name evidence="1" type="ORF">HPB50_006524</name>
</gene>
<protein>
    <submittedName>
        <fullName evidence="1">Uncharacterized protein</fullName>
    </submittedName>
</protein>
<proteinExistence type="predicted"/>
<dbReference type="Proteomes" id="UP000821845">
    <property type="component" value="Chromosome 7"/>
</dbReference>
<accession>A0ACB7RV26</accession>
<organism evidence="1 2">
    <name type="scientific">Hyalomma asiaticum</name>
    <name type="common">Tick</name>
    <dbReference type="NCBI Taxonomy" id="266040"/>
    <lineage>
        <taxon>Eukaryota</taxon>
        <taxon>Metazoa</taxon>
        <taxon>Ecdysozoa</taxon>
        <taxon>Arthropoda</taxon>
        <taxon>Chelicerata</taxon>
        <taxon>Arachnida</taxon>
        <taxon>Acari</taxon>
        <taxon>Parasitiformes</taxon>
        <taxon>Ixodida</taxon>
        <taxon>Ixodoidea</taxon>
        <taxon>Ixodidae</taxon>
        <taxon>Hyalomminae</taxon>
        <taxon>Hyalomma</taxon>
    </lineage>
</organism>
<name>A0ACB7RV26_HYAAI</name>
<keyword evidence="2" id="KW-1185">Reference proteome</keyword>
<reference evidence="1" key="1">
    <citation type="submission" date="2020-05" db="EMBL/GenBank/DDBJ databases">
        <title>Large-scale comparative analyses of tick genomes elucidate their genetic diversity and vector capacities.</title>
        <authorList>
            <person name="Jia N."/>
            <person name="Wang J."/>
            <person name="Shi W."/>
            <person name="Du L."/>
            <person name="Sun Y."/>
            <person name="Zhan W."/>
            <person name="Jiang J."/>
            <person name="Wang Q."/>
            <person name="Zhang B."/>
            <person name="Ji P."/>
            <person name="Sakyi L.B."/>
            <person name="Cui X."/>
            <person name="Yuan T."/>
            <person name="Jiang B."/>
            <person name="Yang W."/>
            <person name="Lam T.T.-Y."/>
            <person name="Chang Q."/>
            <person name="Ding S."/>
            <person name="Wang X."/>
            <person name="Zhu J."/>
            <person name="Ruan X."/>
            <person name="Zhao L."/>
            <person name="Wei J."/>
            <person name="Que T."/>
            <person name="Du C."/>
            <person name="Cheng J."/>
            <person name="Dai P."/>
            <person name="Han X."/>
            <person name="Huang E."/>
            <person name="Gao Y."/>
            <person name="Liu J."/>
            <person name="Shao H."/>
            <person name="Ye R."/>
            <person name="Li L."/>
            <person name="Wei W."/>
            <person name="Wang X."/>
            <person name="Wang C."/>
            <person name="Yang T."/>
            <person name="Huo Q."/>
            <person name="Li W."/>
            <person name="Guo W."/>
            <person name="Chen H."/>
            <person name="Zhou L."/>
            <person name="Ni X."/>
            <person name="Tian J."/>
            <person name="Zhou Y."/>
            <person name="Sheng Y."/>
            <person name="Liu T."/>
            <person name="Pan Y."/>
            <person name="Xia L."/>
            <person name="Li J."/>
            <person name="Zhao F."/>
            <person name="Cao W."/>
        </authorList>
    </citation>
    <scope>NUCLEOTIDE SEQUENCE</scope>
    <source>
        <strain evidence="1">Hyas-2018</strain>
    </source>
</reference>
<sequence length="72" mass="8306">MATQVSVVRVNASNETTDTVLRKFWELEAIGIMTEDNTVPKLIASVQEDFHRKLAFVDDRYEVPVERRRGNL</sequence>
<comment type="caution">
    <text evidence="1">The sequence shown here is derived from an EMBL/GenBank/DDBJ whole genome shotgun (WGS) entry which is preliminary data.</text>
</comment>
<evidence type="ECO:0000313" key="2">
    <source>
        <dbReference type="Proteomes" id="UP000821845"/>
    </source>
</evidence>